<dbReference type="SUPFAM" id="SSF82549">
    <property type="entry name" value="DAK1/DegV-like"/>
    <property type="match status" value="1"/>
</dbReference>
<evidence type="ECO:0000313" key="3">
    <source>
        <dbReference type="EMBL" id="UUX32942.1"/>
    </source>
</evidence>
<protein>
    <submittedName>
        <fullName evidence="3">DegV family protein</fullName>
    </submittedName>
</protein>
<evidence type="ECO:0000256" key="2">
    <source>
        <dbReference type="ARBA" id="ARBA00023121"/>
    </source>
</evidence>
<dbReference type="InterPro" id="IPR050270">
    <property type="entry name" value="DegV_domain_contain"/>
</dbReference>
<dbReference type="PROSITE" id="PS51482">
    <property type="entry name" value="DEGV"/>
    <property type="match status" value="1"/>
</dbReference>
<dbReference type="NCBIfam" id="TIGR00762">
    <property type="entry name" value="DegV"/>
    <property type="match status" value="1"/>
</dbReference>
<dbReference type="InterPro" id="IPR043168">
    <property type="entry name" value="DegV_C"/>
</dbReference>
<accession>A0ABY5P2J8</accession>
<dbReference type="RefSeq" id="WP_313792446.1">
    <property type="nucleotide sequence ID" value="NZ_CP102453.1"/>
</dbReference>
<comment type="function">
    <text evidence="1">May bind long-chain fatty acids, such as palmitate, and may play a role in lipid transport or fatty acid metabolism.</text>
</comment>
<dbReference type="Gene3D" id="3.30.1180.10">
    <property type="match status" value="1"/>
</dbReference>
<dbReference type="EMBL" id="CP102453">
    <property type="protein sequence ID" value="UUX32942.1"/>
    <property type="molecule type" value="Genomic_DNA"/>
</dbReference>
<sequence length="296" mass="32768">MKVAIIVDSTSYLSPTLATKPNIFQVNLSVNFADGTTYQDASNPEIISEFYKRLKSEKQLPTTSQPQVGEYYQIMENLVAQHYEAVISIHLASAISGTFQQAQMVLKEFEDRIQTYCIDSKGSSVVLESLVSQTHDLLSKGYSPEVIVEGLLLAVEEAQIYLMVEDLNNLSKGGRLSSTSAFFGNVLQIKPLLYFDQEGKIVLFEKIRSTKKVYQRWEALIMAYNEAHPKGFVLAFAHAQAEEQVMQVLNKTKSKLGPEVSFLVGSIGPVIGTHIGAGARGMALIPRLETLITPEN</sequence>
<dbReference type="Pfam" id="PF02645">
    <property type="entry name" value="DegV"/>
    <property type="match status" value="1"/>
</dbReference>
<dbReference type="PANTHER" id="PTHR33434">
    <property type="entry name" value="DEGV DOMAIN-CONTAINING PROTEIN DR_1986-RELATED"/>
    <property type="match status" value="1"/>
</dbReference>
<gene>
    <name evidence="3" type="ORF">NRE15_08420</name>
</gene>
<dbReference type="Gene3D" id="3.40.50.10170">
    <property type="match status" value="1"/>
</dbReference>
<keyword evidence="4" id="KW-1185">Reference proteome</keyword>
<evidence type="ECO:0000256" key="1">
    <source>
        <dbReference type="ARBA" id="ARBA00003238"/>
    </source>
</evidence>
<dbReference type="InterPro" id="IPR003797">
    <property type="entry name" value="DegV"/>
</dbReference>
<reference evidence="3 4" key="1">
    <citation type="submission" date="2022-08" db="EMBL/GenBank/DDBJ databases">
        <title>Aerococcaceae sp. nov isolated from spoiled eye mask.</title>
        <authorList>
            <person name="Zhou G."/>
            <person name="Xie X.-B."/>
            <person name="Shi Q.-S."/>
            <person name="Wang Y.-S."/>
            <person name="Wen X."/>
            <person name="Peng H."/>
            <person name="Yang X.-J."/>
            <person name="Tao H.-B."/>
            <person name="Huang X.-M."/>
        </authorList>
    </citation>
    <scope>NUCLEOTIDE SEQUENCE [LARGE SCALE GENOMIC DNA]</scope>
    <source>
        <strain evidence="4">DM20194951</strain>
    </source>
</reference>
<dbReference type="Proteomes" id="UP001315967">
    <property type="component" value="Chromosome"/>
</dbReference>
<organism evidence="3 4">
    <name type="scientific">Fundicoccus culcitae</name>
    <dbReference type="NCBI Taxonomy" id="2969821"/>
    <lineage>
        <taxon>Bacteria</taxon>
        <taxon>Bacillati</taxon>
        <taxon>Bacillota</taxon>
        <taxon>Bacilli</taxon>
        <taxon>Lactobacillales</taxon>
        <taxon>Aerococcaceae</taxon>
        <taxon>Fundicoccus</taxon>
    </lineage>
</organism>
<name>A0ABY5P2J8_9LACT</name>
<keyword evidence="2" id="KW-0446">Lipid-binding</keyword>
<proteinExistence type="predicted"/>
<dbReference type="PANTHER" id="PTHR33434:SF2">
    <property type="entry name" value="FATTY ACID-BINDING PROTEIN TM_1468"/>
    <property type="match status" value="1"/>
</dbReference>
<evidence type="ECO:0000313" key="4">
    <source>
        <dbReference type="Proteomes" id="UP001315967"/>
    </source>
</evidence>